<feature type="repeat" description="Cell wall-binding" evidence="9">
    <location>
        <begin position="238"/>
        <end position="257"/>
    </location>
</feature>
<dbReference type="SUPFAM" id="SSF69360">
    <property type="entry name" value="Cell wall binding repeat"/>
    <property type="match status" value="1"/>
</dbReference>
<evidence type="ECO:0000259" key="12">
    <source>
        <dbReference type="PROSITE" id="PS52029"/>
    </source>
</evidence>
<dbReference type="InterPro" id="IPR018337">
    <property type="entry name" value="Cell_wall/Cho-bd_repeat"/>
</dbReference>
<protein>
    <submittedName>
        <fullName evidence="13">L,D-transpeptidase</fullName>
    </submittedName>
</protein>
<dbReference type="FunFam" id="2.40.440.10:FF:000003">
    <property type="entry name" value="L,D-transpeptidase YciB"/>
    <property type="match status" value="1"/>
</dbReference>
<dbReference type="UniPathway" id="UPA00219"/>
<dbReference type="AlphaFoldDB" id="A0A371IS45"/>
<evidence type="ECO:0000256" key="8">
    <source>
        <dbReference type="ARBA" id="ARBA00023316"/>
    </source>
</evidence>
<dbReference type="EMBL" id="NOJZ02000015">
    <property type="protein sequence ID" value="RDY23283.1"/>
    <property type="molecule type" value="Genomic_DNA"/>
</dbReference>
<evidence type="ECO:0000256" key="1">
    <source>
        <dbReference type="ARBA" id="ARBA00004752"/>
    </source>
</evidence>
<dbReference type="Pfam" id="PF03734">
    <property type="entry name" value="YkuD"/>
    <property type="match status" value="1"/>
</dbReference>
<feature type="active site" description="Nucleophile" evidence="10">
    <location>
        <position position="132"/>
    </location>
</feature>
<dbReference type="PANTHER" id="PTHR30582:SF4">
    <property type="entry name" value="L,D-TRANSPEPTIDASE YQJB-RELATED"/>
    <property type="match status" value="1"/>
</dbReference>
<accession>A0A371IS45</accession>
<dbReference type="InterPro" id="IPR050979">
    <property type="entry name" value="LD-transpeptidase"/>
</dbReference>
<evidence type="ECO:0000256" key="6">
    <source>
        <dbReference type="ARBA" id="ARBA00022960"/>
    </source>
</evidence>
<dbReference type="GO" id="GO:0071555">
    <property type="term" value="P:cell wall organization"/>
    <property type="evidence" value="ECO:0007669"/>
    <property type="project" value="UniProtKB-UniRule"/>
</dbReference>
<keyword evidence="4" id="KW-0677">Repeat</keyword>
<keyword evidence="8 10" id="KW-0961">Cell wall biogenesis/degradation</keyword>
<feature type="chain" id="PRO_5016868447" evidence="11">
    <location>
        <begin position="29"/>
        <end position="336"/>
    </location>
</feature>
<dbReference type="InterPro" id="IPR038063">
    <property type="entry name" value="Transpep_catalytic_dom"/>
</dbReference>
<dbReference type="CDD" id="cd16913">
    <property type="entry name" value="YkuD_like"/>
    <property type="match status" value="1"/>
</dbReference>
<comment type="similarity">
    <text evidence="2">Belongs to the YkuD family.</text>
</comment>
<evidence type="ECO:0000256" key="10">
    <source>
        <dbReference type="PROSITE-ProRule" id="PRU01373"/>
    </source>
</evidence>
<dbReference type="PROSITE" id="PS52029">
    <property type="entry name" value="LD_TPASE"/>
    <property type="match status" value="1"/>
</dbReference>
<dbReference type="PROSITE" id="PS51170">
    <property type="entry name" value="CW"/>
    <property type="match status" value="6"/>
</dbReference>
<dbReference type="SUPFAM" id="SSF141523">
    <property type="entry name" value="L,D-transpeptidase catalytic domain-like"/>
    <property type="match status" value="1"/>
</dbReference>
<feature type="active site" description="Proton donor/acceptor" evidence="10">
    <location>
        <position position="116"/>
    </location>
</feature>
<gene>
    <name evidence="13" type="ORF">CHF27_009060</name>
</gene>
<dbReference type="GO" id="GO:0018104">
    <property type="term" value="P:peptidoglycan-protein cross-linking"/>
    <property type="evidence" value="ECO:0007669"/>
    <property type="project" value="TreeGrafter"/>
</dbReference>
<evidence type="ECO:0000256" key="9">
    <source>
        <dbReference type="PROSITE-ProRule" id="PRU00591"/>
    </source>
</evidence>
<feature type="repeat" description="Cell wall-binding" evidence="9">
    <location>
        <begin position="278"/>
        <end position="297"/>
    </location>
</feature>
<keyword evidence="5" id="KW-0378">Hydrolase</keyword>
<evidence type="ECO:0000313" key="13">
    <source>
        <dbReference type="EMBL" id="RDY23283.1"/>
    </source>
</evidence>
<dbReference type="RefSeq" id="WP_115976092.1">
    <property type="nucleotide sequence ID" value="NZ_NOJZ02000015.1"/>
</dbReference>
<keyword evidence="6 10" id="KW-0133">Cell shape</keyword>
<reference evidence="13 14" key="1">
    <citation type="journal article" date="2017" name="Genome Announc.">
        <title>Draft Genome Sequence of Romboutsia maritimum sp. nov. Strain CCRI-22766(T), Isolated from Coastal Estuarine Mud.</title>
        <authorList>
            <person name="Maheux A.F."/>
            <person name="Boudreau D.K."/>
            <person name="Berube E."/>
            <person name="Boissinot M."/>
            <person name="Raymond F."/>
            <person name="Brodeur S."/>
            <person name="Corbeil J."/>
            <person name="Brightwell G."/>
            <person name="Broda D."/>
            <person name="Omar R.F."/>
            <person name="Bergeron M.G."/>
        </authorList>
    </citation>
    <scope>NUCLEOTIDE SEQUENCE [LARGE SCALE GENOMIC DNA]</scope>
    <source>
        <strain evidence="13 14">CCRI-22766</strain>
    </source>
</reference>
<organism evidence="13 14">
    <name type="scientific">Romboutsia maritimum</name>
    <dbReference type="NCBI Taxonomy" id="2020948"/>
    <lineage>
        <taxon>Bacteria</taxon>
        <taxon>Bacillati</taxon>
        <taxon>Bacillota</taxon>
        <taxon>Clostridia</taxon>
        <taxon>Peptostreptococcales</taxon>
        <taxon>Peptostreptococcaceae</taxon>
        <taxon>Romboutsia</taxon>
    </lineage>
</organism>
<feature type="repeat" description="Cell wall-binding" evidence="9">
    <location>
        <begin position="198"/>
        <end position="217"/>
    </location>
</feature>
<dbReference type="InterPro" id="IPR005490">
    <property type="entry name" value="LD_TPept_cat_dom"/>
</dbReference>
<feature type="repeat" description="Cell wall-binding" evidence="9">
    <location>
        <begin position="218"/>
        <end position="237"/>
    </location>
</feature>
<dbReference type="PANTHER" id="PTHR30582">
    <property type="entry name" value="L,D-TRANSPEPTIDASE"/>
    <property type="match status" value="1"/>
</dbReference>
<dbReference type="GO" id="GO:0016740">
    <property type="term" value="F:transferase activity"/>
    <property type="evidence" value="ECO:0007669"/>
    <property type="project" value="UniProtKB-KW"/>
</dbReference>
<feature type="signal peptide" evidence="11">
    <location>
        <begin position="1"/>
        <end position="28"/>
    </location>
</feature>
<dbReference type="Gene3D" id="2.10.270.10">
    <property type="entry name" value="Cholin Binding"/>
    <property type="match status" value="2"/>
</dbReference>
<keyword evidence="7 10" id="KW-0573">Peptidoglycan synthesis</keyword>
<feature type="repeat" description="Cell wall-binding" evidence="9">
    <location>
        <begin position="298"/>
        <end position="317"/>
    </location>
</feature>
<dbReference type="Pfam" id="PF19127">
    <property type="entry name" value="Choline_bind_3"/>
    <property type="match status" value="3"/>
</dbReference>
<evidence type="ECO:0000256" key="2">
    <source>
        <dbReference type="ARBA" id="ARBA00005992"/>
    </source>
</evidence>
<evidence type="ECO:0000256" key="7">
    <source>
        <dbReference type="ARBA" id="ARBA00022984"/>
    </source>
</evidence>
<dbReference type="GO" id="GO:0071972">
    <property type="term" value="F:peptidoglycan L,D-transpeptidase activity"/>
    <property type="evidence" value="ECO:0007669"/>
    <property type="project" value="TreeGrafter"/>
</dbReference>
<sequence>MFKKVKQFLTASMAVCLILGGASGLSYADSQHLLVVNSKKNTMGHYVNKKLVKEYRVSTGRLSSPTPQGKVKIVNKIVNRPYYSGGIAGGSPNNPLGNRWMGLNINGTHGTTYGIHGNINENSIGKNVTEGCIRMHNNEVRELYSKVPVGTEVIINFSDDTNAKIASKYGISIEKIPAGWKKINNEWYYLNDNESYQKNGWSRIRGEWYYFNSKGAIQTGWNKQNSNWYYLHKDGKMEIGWENINNNWYYFHNNGVMEVGWEQIGSNWYHFNNSGQVEIGWKMINGNWYYFNNQGIMSTGYQTIYQNKYYFADNGIMAHDVVLGDGSVVGSDGIIK</sequence>
<comment type="pathway">
    <text evidence="1 10">Cell wall biogenesis; peptidoglycan biosynthesis.</text>
</comment>
<dbReference type="GO" id="GO:0005576">
    <property type="term" value="C:extracellular region"/>
    <property type="evidence" value="ECO:0007669"/>
    <property type="project" value="TreeGrafter"/>
</dbReference>
<dbReference type="OrthoDB" id="9800780at2"/>
<evidence type="ECO:0000256" key="4">
    <source>
        <dbReference type="ARBA" id="ARBA00022737"/>
    </source>
</evidence>
<dbReference type="Pfam" id="PF01473">
    <property type="entry name" value="Choline_bind_1"/>
    <property type="match status" value="1"/>
</dbReference>
<keyword evidence="3" id="KW-0808">Transferase</keyword>
<comment type="caution">
    <text evidence="13">The sequence shown here is derived from an EMBL/GenBank/DDBJ whole genome shotgun (WGS) entry which is preliminary data.</text>
</comment>
<evidence type="ECO:0000256" key="11">
    <source>
        <dbReference type="SAM" id="SignalP"/>
    </source>
</evidence>
<keyword evidence="11" id="KW-0732">Signal</keyword>
<evidence type="ECO:0000256" key="5">
    <source>
        <dbReference type="ARBA" id="ARBA00022801"/>
    </source>
</evidence>
<dbReference type="Gene3D" id="2.40.440.10">
    <property type="entry name" value="L,D-transpeptidase catalytic domain-like"/>
    <property type="match status" value="1"/>
</dbReference>
<name>A0A371IS45_9FIRM</name>
<evidence type="ECO:0000256" key="3">
    <source>
        <dbReference type="ARBA" id="ARBA00022679"/>
    </source>
</evidence>
<keyword evidence="14" id="KW-1185">Reference proteome</keyword>
<dbReference type="Proteomes" id="UP000243494">
    <property type="component" value="Unassembled WGS sequence"/>
</dbReference>
<dbReference type="GO" id="GO:0008360">
    <property type="term" value="P:regulation of cell shape"/>
    <property type="evidence" value="ECO:0007669"/>
    <property type="project" value="UniProtKB-UniRule"/>
</dbReference>
<evidence type="ECO:0000313" key="14">
    <source>
        <dbReference type="Proteomes" id="UP000243494"/>
    </source>
</evidence>
<proteinExistence type="inferred from homology"/>
<feature type="repeat" description="Cell wall-binding" evidence="9">
    <location>
        <begin position="258"/>
        <end position="277"/>
    </location>
</feature>
<feature type="domain" description="L,D-TPase catalytic" evidence="12">
    <location>
        <begin position="32"/>
        <end position="156"/>
    </location>
</feature>